<reference evidence="5" key="1">
    <citation type="submission" date="2014-07" db="EMBL/GenBank/DDBJ databases">
        <authorList>
            <person name="Martin A.A"/>
            <person name="De Silva N."/>
        </authorList>
    </citation>
    <scope>NUCLEOTIDE SEQUENCE</scope>
</reference>
<feature type="domain" description="HTH La-type RNA-binding" evidence="4">
    <location>
        <begin position="210"/>
        <end position="306"/>
    </location>
</feature>
<dbReference type="Proteomes" id="UP000035680">
    <property type="component" value="Unassembled WGS sequence"/>
</dbReference>
<dbReference type="InterPro" id="IPR045180">
    <property type="entry name" value="La_dom_prot"/>
</dbReference>
<dbReference type="WBParaSite" id="SVE_0630700.1">
    <property type="protein sequence ID" value="SVE_0630700.1"/>
    <property type="gene ID" value="SVE_0630700"/>
</dbReference>
<feature type="compositionally biased region" description="Low complexity" evidence="3">
    <location>
        <begin position="33"/>
        <end position="64"/>
    </location>
</feature>
<feature type="compositionally biased region" description="Basic and acidic residues" evidence="3">
    <location>
        <begin position="10"/>
        <end position="23"/>
    </location>
</feature>
<name>A0A0K0FBU3_STRVS</name>
<keyword evidence="5" id="KW-1185">Reference proteome</keyword>
<evidence type="ECO:0000256" key="2">
    <source>
        <dbReference type="PROSITE-ProRule" id="PRU00332"/>
    </source>
</evidence>
<dbReference type="GO" id="GO:0003723">
    <property type="term" value="F:RNA binding"/>
    <property type="evidence" value="ECO:0007669"/>
    <property type="project" value="UniProtKB-UniRule"/>
</dbReference>
<accession>A0A0K0FBU3</accession>
<dbReference type="SUPFAM" id="SSF46785">
    <property type="entry name" value="Winged helix' DNA-binding domain"/>
    <property type="match status" value="1"/>
</dbReference>
<evidence type="ECO:0000259" key="4">
    <source>
        <dbReference type="PROSITE" id="PS50961"/>
    </source>
</evidence>
<dbReference type="PANTHER" id="PTHR22792">
    <property type="entry name" value="LUPUS LA PROTEIN-RELATED"/>
    <property type="match status" value="1"/>
</dbReference>
<evidence type="ECO:0000256" key="1">
    <source>
        <dbReference type="ARBA" id="ARBA00022884"/>
    </source>
</evidence>
<proteinExistence type="predicted"/>
<dbReference type="GO" id="GO:0005737">
    <property type="term" value="C:cytoplasm"/>
    <property type="evidence" value="ECO:0007669"/>
    <property type="project" value="UniProtKB-ARBA"/>
</dbReference>
<feature type="region of interest" description="Disordered" evidence="3">
    <location>
        <begin position="1"/>
        <end position="64"/>
    </location>
</feature>
<protein>
    <submittedName>
        <fullName evidence="6">HTH La-type RNA-binding domain-containing protein</fullName>
    </submittedName>
</protein>
<dbReference type="InterPro" id="IPR006630">
    <property type="entry name" value="La_HTH"/>
</dbReference>
<evidence type="ECO:0000256" key="3">
    <source>
        <dbReference type="SAM" id="MobiDB-lite"/>
    </source>
</evidence>
<dbReference type="PROSITE" id="PS50961">
    <property type="entry name" value="HTH_LA"/>
    <property type="match status" value="1"/>
</dbReference>
<dbReference type="CDD" id="cd07323">
    <property type="entry name" value="LAM"/>
    <property type="match status" value="1"/>
</dbReference>
<dbReference type="AlphaFoldDB" id="A0A0K0FBU3"/>
<keyword evidence="1 2" id="KW-0694">RNA-binding</keyword>
<evidence type="ECO:0000313" key="6">
    <source>
        <dbReference type="WBParaSite" id="SVE_0630700.1"/>
    </source>
</evidence>
<dbReference type="Pfam" id="PF05383">
    <property type="entry name" value="La"/>
    <property type="match status" value="1"/>
</dbReference>
<evidence type="ECO:0000313" key="5">
    <source>
        <dbReference type="Proteomes" id="UP000035680"/>
    </source>
</evidence>
<sequence>MTFQKQKKGKIQDSNDGKKENVKKNIKSTNLIKNNVNNNDKVDNKNNNQNQSNVNKKNKNTQNSKMPIGYYFSINNLKNDTSSDLPHYAEVIVNNNGIPVSRIQHINNKLSQQLLGTTSTNRISYQYPTLQNLLITKKNNNKKNSDKYNSSNLNKQKNGYFRLSNNGNSYFSRTLISTLHFQPENSNQFKIVGYIHHPVPVMVSYQPFLNRQIMEHENNIRRQIEYYFSEDNIIKDLFFRRLILHPNAGGFVSIYQLLSFQMLYKLICHYPNPVAEIARILSTSKTVEVSQDGLMLRAKNNLHIKYAQMALSK</sequence>
<dbReference type="Gene3D" id="1.10.10.10">
    <property type="entry name" value="Winged helix-like DNA-binding domain superfamily/Winged helix DNA-binding domain"/>
    <property type="match status" value="1"/>
</dbReference>
<dbReference type="PANTHER" id="PTHR22792:SF132">
    <property type="entry name" value="LA-RELATED PROTEIN 1"/>
    <property type="match status" value="1"/>
</dbReference>
<dbReference type="STRING" id="75913.A0A0K0FBU3"/>
<dbReference type="InterPro" id="IPR036390">
    <property type="entry name" value="WH_DNA-bd_sf"/>
</dbReference>
<dbReference type="InterPro" id="IPR036388">
    <property type="entry name" value="WH-like_DNA-bd_sf"/>
</dbReference>
<organism evidence="5 6">
    <name type="scientific">Strongyloides venezuelensis</name>
    <name type="common">Threadworm</name>
    <dbReference type="NCBI Taxonomy" id="75913"/>
    <lineage>
        <taxon>Eukaryota</taxon>
        <taxon>Metazoa</taxon>
        <taxon>Ecdysozoa</taxon>
        <taxon>Nematoda</taxon>
        <taxon>Chromadorea</taxon>
        <taxon>Rhabditida</taxon>
        <taxon>Tylenchina</taxon>
        <taxon>Panagrolaimomorpha</taxon>
        <taxon>Strongyloidoidea</taxon>
        <taxon>Strongyloididae</taxon>
        <taxon>Strongyloides</taxon>
    </lineage>
</organism>
<dbReference type="SMART" id="SM00715">
    <property type="entry name" value="LA"/>
    <property type="match status" value="1"/>
</dbReference>
<reference evidence="6" key="2">
    <citation type="submission" date="2015-08" db="UniProtKB">
        <authorList>
            <consortium name="WormBaseParasite"/>
        </authorList>
    </citation>
    <scope>IDENTIFICATION</scope>
</reference>